<dbReference type="EMBL" id="CP000235">
    <property type="protein sequence ID" value="ABD43269.1"/>
    <property type="molecule type" value="Genomic_DNA"/>
</dbReference>
<dbReference type="EnsemblBacteria" id="ABD43269">
    <property type="protein sequence ID" value="ABD43269"/>
    <property type="gene ID" value="APH_0148"/>
</dbReference>
<dbReference type="HOGENOM" id="CLU_3401849_0_0_5"/>
<dbReference type="KEGG" id="aph:APH_0148"/>
<evidence type="ECO:0000313" key="1">
    <source>
        <dbReference type="EMBL" id="ABD43269.1"/>
    </source>
</evidence>
<gene>
    <name evidence="1" type="ordered locus">APH_0148</name>
</gene>
<accession>Q2GLH9</accession>
<dbReference type="AlphaFoldDB" id="Q2GLH9"/>
<organism evidence="1 2">
    <name type="scientific">Anaplasma phagocytophilum (strain HZ)</name>
    <dbReference type="NCBI Taxonomy" id="212042"/>
    <lineage>
        <taxon>Bacteria</taxon>
        <taxon>Pseudomonadati</taxon>
        <taxon>Pseudomonadota</taxon>
        <taxon>Alphaproteobacteria</taxon>
        <taxon>Rickettsiales</taxon>
        <taxon>Anaplasmataceae</taxon>
        <taxon>Anaplasma</taxon>
        <taxon>phagocytophilum group</taxon>
    </lineage>
</organism>
<protein>
    <submittedName>
        <fullName evidence="1">Uncharacterized protein</fullName>
    </submittedName>
</protein>
<dbReference type="Proteomes" id="UP000001943">
    <property type="component" value="Chromosome"/>
</dbReference>
<evidence type="ECO:0000313" key="2">
    <source>
        <dbReference type="Proteomes" id="UP000001943"/>
    </source>
</evidence>
<reference evidence="1 2" key="1">
    <citation type="journal article" date="2006" name="PLoS Genet.">
        <title>Comparative genomics of emerging human ehrlichiosis agents.</title>
        <authorList>
            <person name="Dunning Hotopp J.C."/>
            <person name="Lin M."/>
            <person name="Madupu R."/>
            <person name="Crabtree J."/>
            <person name="Angiuoli S.V."/>
            <person name="Eisen J.A."/>
            <person name="Seshadri R."/>
            <person name="Ren Q."/>
            <person name="Wu M."/>
            <person name="Utterback T.R."/>
            <person name="Smith S."/>
            <person name="Lewis M."/>
            <person name="Khouri H."/>
            <person name="Zhang C."/>
            <person name="Niu H."/>
            <person name="Lin Q."/>
            <person name="Ohashi N."/>
            <person name="Zhi N."/>
            <person name="Nelson W."/>
            <person name="Brinkac L.M."/>
            <person name="Dodson R.J."/>
            <person name="Rosovitz M.J."/>
            <person name="Sundaram J."/>
            <person name="Daugherty S.C."/>
            <person name="Davidsen T."/>
            <person name="Durkin A.S."/>
            <person name="Gwinn M."/>
            <person name="Haft D.H."/>
            <person name="Selengut J.D."/>
            <person name="Sullivan S.A."/>
            <person name="Zafar N."/>
            <person name="Zhou L."/>
            <person name="Benahmed F."/>
            <person name="Forberger H."/>
            <person name="Halpin R."/>
            <person name="Mulligan S."/>
            <person name="Robinson J."/>
            <person name="White O."/>
            <person name="Rikihisa Y."/>
            <person name="Tettelin H."/>
        </authorList>
    </citation>
    <scope>NUCLEOTIDE SEQUENCE [LARGE SCALE GENOMIC DNA]</scope>
    <source>
        <strain evidence="1 2">HZ</strain>
    </source>
</reference>
<name>Q2GLH9_ANAPZ</name>
<dbReference type="PaxDb" id="212042-APH_0148"/>
<sequence>MPVVSKTTLLNYATHQQLYLYNIATDVVRW</sequence>
<proteinExistence type="predicted"/>
<keyword evidence="2" id="KW-1185">Reference proteome</keyword>